<evidence type="ECO:0000256" key="2">
    <source>
        <dbReference type="SAM" id="Coils"/>
    </source>
</evidence>
<keyword evidence="5" id="KW-0695">RNA-directed DNA polymerase</keyword>
<dbReference type="Gene3D" id="3.10.10.10">
    <property type="entry name" value="HIV Type 1 Reverse Transcriptase, subunit A, domain 1"/>
    <property type="match status" value="1"/>
</dbReference>
<name>A0ABQ5I9A7_9ASTR</name>
<dbReference type="InterPro" id="IPR001878">
    <property type="entry name" value="Znf_CCHC"/>
</dbReference>
<feature type="domain" description="CCHC-type" evidence="3">
    <location>
        <begin position="320"/>
        <end position="334"/>
    </location>
</feature>
<comment type="caution">
    <text evidence="5">The sequence shown here is derived from an EMBL/GenBank/DDBJ whole genome shotgun (WGS) entry which is preliminary data.</text>
</comment>
<dbReference type="Proteomes" id="UP001151760">
    <property type="component" value="Unassembled WGS sequence"/>
</dbReference>
<dbReference type="PROSITE" id="PS50158">
    <property type="entry name" value="ZF_CCHC"/>
    <property type="match status" value="1"/>
</dbReference>
<dbReference type="Pfam" id="PF00078">
    <property type="entry name" value="RVT_1"/>
    <property type="match status" value="1"/>
</dbReference>
<dbReference type="Gene3D" id="3.30.70.270">
    <property type="match status" value="1"/>
</dbReference>
<keyword evidence="5" id="KW-0808">Transferase</keyword>
<dbReference type="Gene3D" id="4.10.60.10">
    <property type="entry name" value="Zinc finger, CCHC-type"/>
    <property type="match status" value="1"/>
</dbReference>
<reference evidence="5" key="2">
    <citation type="submission" date="2022-01" db="EMBL/GenBank/DDBJ databases">
        <authorList>
            <person name="Yamashiro T."/>
            <person name="Shiraishi A."/>
            <person name="Satake H."/>
            <person name="Nakayama K."/>
        </authorList>
    </citation>
    <scope>NUCLEOTIDE SEQUENCE</scope>
</reference>
<keyword evidence="1" id="KW-0479">Metal-binding</keyword>
<dbReference type="EMBL" id="BQNB010020468">
    <property type="protein sequence ID" value="GJT96299.1"/>
    <property type="molecule type" value="Genomic_DNA"/>
</dbReference>
<evidence type="ECO:0000256" key="1">
    <source>
        <dbReference type="PROSITE-ProRule" id="PRU00047"/>
    </source>
</evidence>
<keyword evidence="6" id="KW-1185">Reference proteome</keyword>
<evidence type="ECO:0000259" key="4">
    <source>
        <dbReference type="PROSITE" id="PS50878"/>
    </source>
</evidence>
<evidence type="ECO:0000259" key="3">
    <source>
        <dbReference type="PROSITE" id="PS50158"/>
    </source>
</evidence>
<dbReference type="PROSITE" id="PS50878">
    <property type="entry name" value="RT_POL"/>
    <property type="match status" value="1"/>
</dbReference>
<dbReference type="Pfam" id="PF08284">
    <property type="entry name" value="RVP_2"/>
    <property type="match status" value="1"/>
</dbReference>
<dbReference type="InterPro" id="IPR053134">
    <property type="entry name" value="RNA-dir_DNA_polymerase"/>
</dbReference>
<dbReference type="InterPro" id="IPR043128">
    <property type="entry name" value="Rev_trsase/Diguanyl_cyclase"/>
</dbReference>
<proteinExistence type="predicted"/>
<dbReference type="GO" id="GO:0003964">
    <property type="term" value="F:RNA-directed DNA polymerase activity"/>
    <property type="evidence" value="ECO:0007669"/>
    <property type="project" value="UniProtKB-KW"/>
</dbReference>
<evidence type="ECO:0000313" key="6">
    <source>
        <dbReference type="Proteomes" id="UP001151760"/>
    </source>
</evidence>
<organism evidence="5 6">
    <name type="scientific">Tanacetum coccineum</name>
    <dbReference type="NCBI Taxonomy" id="301880"/>
    <lineage>
        <taxon>Eukaryota</taxon>
        <taxon>Viridiplantae</taxon>
        <taxon>Streptophyta</taxon>
        <taxon>Embryophyta</taxon>
        <taxon>Tracheophyta</taxon>
        <taxon>Spermatophyta</taxon>
        <taxon>Magnoliopsida</taxon>
        <taxon>eudicotyledons</taxon>
        <taxon>Gunneridae</taxon>
        <taxon>Pentapetalae</taxon>
        <taxon>asterids</taxon>
        <taxon>campanulids</taxon>
        <taxon>Asterales</taxon>
        <taxon>Asteraceae</taxon>
        <taxon>Asteroideae</taxon>
        <taxon>Anthemideae</taxon>
        <taxon>Anthemidinae</taxon>
        <taxon>Tanacetum</taxon>
    </lineage>
</organism>
<reference evidence="5" key="1">
    <citation type="journal article" date="2022" name="Int. J. Mol. Sci.">
        <title>Draft Genome of Tanacetum Coccineum: Genomic Comparison of Closely Related Tanacetum-Family Plants.</title>
        <authorList>
            <person name="Yamashiro T."/>
            <person name="Shiraishi A."/>
            <person name="Nakayama K."/>
            <person name="Satake H."/>
        </authorList>
    </citation>
    <scope>NUCLEOTIDE SEQUENCE</scope>
</reference>
<gene>
    <name evidence="5" type="ORF">Tco_1091817</name>
</gene>
<accession>A0ABQ5I9A7</accession>
<feature type="domain" description="Reverse transcriptase" evidence="4">
    <location>
        <begin position="543"/>
        <end position="720"/>
    </location>
</feature>
<feature type="coiled-coil region" evidence="2">
    <location>
        <begin position="101"/>
        <end position="128"/>
    </location>
</feature>
<dbReference type="CDD" id="cd01647">
    <property type="entry name" value="RT_LTR"/>
    <property type="match status" value="1"/>
</dbReference>
<dbReference type="InterPro" id="IPR043502">
    <property type="entry name" value="DNA/RNA_pol_sf"/>
</dbReference>
<evidence type="ECO:0000313" key="5">
    <source>
        <dbReference type="EMBL" id="GJT96299.1"/>
    </source>
</evidence>
<dbReference type="PANTHER" id="PTHR24559">
    <property type="entry name" value="TRANSPOSON TY3-I GAG-POL POLYPROTEIN"/>
    <property type="match status" value="1"/>
</dbReference>
<keyword evidence="5" id="KW-0548">Nucleotidyltransferase</keyword>
<keyword evidence="1" id="KW-0862">Zinc</keyword>
<sequence length="720" mass="82042">MSSNTSDYIYPIIVPSDVNVKDAFSSITTPNYTPASPDYSPASSGNTSLKPSDDLSKYLLASLAISPFHDDPYMKVMQAYNHADYDESPFHHQTSSFAPLINFIQQDYDQLKTELHEARAQIAGFQRKQVGHDTEIVLARNGSQEDTNIPQPTPPYVPQAAIRKLVADSVPQLWKHKLLLRVQKVLLASSVGLSELNKCFPKNLTWNLPGINQEALIKNVRVPKAEIQNRRQIYLHLTMKEGMISRHIDDILKSWLPDVPHAILTLRRSLNIAQRLMDQNKRKDSVRAYAATPAENSRYARNLSPCRRCVLHHTGPCTVKCNTCNKVGHLTKNCINKGPATRSNLLPLTVTCHAHGEKGHYANQCRKTTNNNAQGRAYMLRDRNAHQDPNVVTGMFLLNQHLARVLFDSGADKSFISLSPCLYDKYLPITIDTFYNIEMANRNLYHARIIYDEKVVHIPIDGETLIIQVQVMEKKSDEKRLEDIPVVREFLEVFPEDLPGLPPIRQIEFQIHLIPRVTPVAQVPYRLAPSEMQELFDQLQELAYRGFIRPSTSPWGAPVLLVKKKYGSFRMCIDYRELNKLTIKNRYPLPKIDDLFDQLQGSGVYSKIDSRSGITPTEESRDEYIPKTASEQIQLYEFQVMPFGLTNAPAVFMDLMNHVCKPYLDKFVIVFIDDILIYSRNKEEHANHLRIILEDTQKRNCMPGSPKCDSGTYRAVSWAS</sequence>
<dbReference type="PANTHER" id="PTHR24559:SF427">
    <property type="entry name" value="RNA-DIRECTED DNA POLYMERASE"/>
    <property type="match status" value="1"/>
</dbReference>
<keyword evidence="2" id="KW-0175">Coiled coil</keyword>
<keyword evidence="1" id="KW-0863">Zinc-finger</keyword>
<protein>
    <submittedName>
        <fullName evidence="5">Reverse transcriptase domain-containing protein</fullName>
    </submittedName>
</protein>
<dbReference type="SUPFAM" id="SSF56672">
    <property type="entry name" value="DNA/RNA polymerases"/>
    <property type="match status" value="1"/>
</dbReference>
<dbReference type="SMART" id="SM00343">
    <property type="entry name" value="ZnF_C2HC"/>
    <property type="match status" value="2"/>
</dbReference>
<dbReference type="InterPro" id="IPR000477">
    <property type="entry name" value="RT_dom"/>
</dbReference>